<dbReference type="AlphaFoldDB" id="A0A0X3BKU5"/>
<dbReference type="EMBL" id="LT158599">
    <property type="protein sequence ID" value="CVK32164.1"/>
    <property type="molecule type" value="Genomic_DNA"/>
</dbReference>
<dbReference type="Proteomes" id="UP000069850">
    <property type="component" value="Chromosome 1"/>
</dbReference>
<evidence type="ECO:0000313" key="3">
    <source>
        <dbReference type="Proteomes" id="UP000069850"/>
    </source>
</evidence>
<evidence type="ECO:0000313" key="2">
    <source>
        <dbReference type="EMBL" id="CVK32164.1"/>
    </source>
</evidence>
<feature type="compositionally biased region" description="Basic residues" evidence="1">
    <location>
        <begin position="1"/>
        <end position="11"/>
    </location>
</feature>
<accession>A0A0X3BKU5</accession>
<organism evidence="2 3">
    <name type="scientific">Methanoculleus bourgensis</name>
    <dbReference type="NCBI Taxonomy" id="83986"/>
    <lineage>
        <taxon>Archaea</taxon>
        <taxon>Methanobacteriati</taxon>
        <taxon>Methanobacteriota</taxon>
        <taxon>Stenosarchaea group</taxon>
        <taxon>Methanomicrobia</taxon>
        <taxon>Methanomicrobiales</taxon>
        <taxon>Methanomicrobiaceae</taxon>
        <taxon>Methanoculleus</taxon>
    </lineage>
</organism>
<sequence length="105" mass="11239">MGVSRYRRLAGRGRAPPPAPTPRVIPTTVHYPGETEDPPRSAELVRGFNRACTSPTANPERIAPMVAFAPMGRARGAGCSHPCSMGRSLMSVSHNVASRRCARSL</sequence>
<feature type="region of interest" description="Disordered" evidence="1">
    <location>
        <begin position="1"/>
        <end position="40"/>
    </location>
</feature>
<proteinExistence type="predicted"/>
<protein>
    <submittedName>
        <fullName evidence="2">Uncharacterized protein</fullName>
    </submittedName>
</protein>
<dbReference type="KEGG" id="mema:MMAB1_0950"/>
<gene>
    <name evidence="2" type="ORF">MMAB1_0950</name>
</gene>
<evidence type="ECO:0000256" key="1">
    <source>
        <dbReference type="SAM" id="MobiDB-lite"/>
    </source>
</evidence>
<name>A0A0X3BKU5_9EURY</name>
<reference evidence="2 3" key="1">
    <citation type="submission" date="2016-01" db="EMBL/GenBank/DDBJ databases">
        <authorList>
            <person name="Manzoor S."/>
        </authorList>
    </citation>
    <scope>NUCLEOTIDE SEQUENCE [LARGE SCALE GENOMIC DNA]</scope>
    <source>
        <strain evidence="2">Methanoculleus sp MAB1</strain>
    </source>
</reference>